<dbReference type="AlphaFoldDB" id="A0AAN8P2V2"/>
<evidence type="ECO:0000256" key="1">
    <source>
        <dbReference type="ARBA" id="ARBA00004240"/>
    </source>
</evidence>
<accession>A0AAN8P2V2</accession>
<gene>
    <name evidence="5" type="ORF">RUM43_008201</name>
</gene>
<dbReference type="GO" id="GO:0045540">
    <property type="term" value="P:regulation of cholesterol biosynthetic process"/>
    <property type="evidence" value="ECO:0007669"/>
    <property type="project" value="TreeGrafter"/>
</dbReference>
<comment type="subcellular location">
    <subcellularLocation>
        <location evidence="2">Endomembrane system</location>
    </subcellularLocation>
    <subcellularLocation>
        <location evidence="1">Endoplasmic reticulum</location>
    </subcellularLocation>
</comment>
<dbReference type="GO" id="GO:0000139">
    <property type="term" value="C:Golgi membrane"/>
    <property type="evidence" value="ECO:0007669"/>
    <property type="project" value="InterPro"/>
</dbReference>
<dbReference type="PANTHER" id="PTHR46378:SF1">
    <property type="entry name" value="STEROL REGULATORY ELEMENT-BINDING PROTEIN CLEAVAGE-ACTIVATING PROTEIN"/>
    <property type="match status" value="1"/>
</dbReference>
<dbReference type="EMBL" id="JAWJWE010000003">
    <property type="protein sequence ID" value="KAK6639924.1"/>
    <property type="molecule type" value="Genomic_DNA"/>
</dbReference>
<evidence type="ECO:0000256" key="2">
    <source>
        <dbReference type="ARBA" id="ARBA00004308"/>
    </source>
</evidence>
<keyword evidence="3" id="KW-0256">Endoplasmic reticulum</keyword>
<dbReference type="PANTHER" id="PTHR46378">
    <property type="entry name" value="STEROL REGULATORY ELEMENT-BINDING PROTEIN CLEAVAGE-ACTIVATING PROTEIN"/>
    <property type="match status" value="1"/>
</dbReference>
<dbReference type="GO" id="GO:0005789">
    <property type="term" value="C:endoplasmic reticulum membrane"/>
    <property type="evidence" value="ECO:0007669"/>
    <property type="project" value="InterPro"/>
</dbReference>
<evidence type="ECO:0000256" key="3">
    <source>
        <dbReference type="ARBA" id="ARBA00022824"/>
    </source>
</evidence>
<evidence type="ECO:0000256" key="4">
    <source>
        <dbReference type="ARBA" id="ARBA00023136"/>
    </source>
</evidence>
<dbReference type="GO" id="GO:0032936">
    <property type="term" value="C:SREBP-SCAP complex"/>
    <property type="evidence" value="ECO:0007669"/>
    <property type="project" value="TreeGrafter"/>
</dbReference>
<organism evidence="5 6">
    <name type="scientific">Polyplax serrata</name>
    <name type="common">Common mouse louse</name>
    <dbReference type="NCBI Taxonomy" id="468196"/>
    <lineage>
        <taxon>Eukaryota</taxon>
        <taxon>Metazoa</taxon>
        <taxon>Ecdysozoa</taxon>
        <taxon>Arthropoda</taxon>
        <taxon>Hexapoda</taxon>
        <taxon>Insecta</taxon>
        <taxon>Pterygota</taxon>
        <taxon>Neoptera</taxon>
        <taxon>Paraneoptera</taxon>
        <taxon>Psocodea</taxon>
        <taxon>Troctomorpha</taxon>
        <taxon>Phthiraptera</taxon>
        <taxon>Anoplura</taxon>
        <taxon>Polyplacidae</taxon>
        <taxon>Polyplax</taxon>
    </lineage>
</organism>
<sequence>MVMLTHNLLITSKQGSLVMWDVRTGEPVRIVRLGNSDQSVFVKQILNLGDSVVCDYGSQLRIVKFPIITDKTE</sequence>
<name>A0AAN8P2V2_POLSC</name>
<comment type="caution">
    <text evidence="5">The sequence shown here is derived from an EMBL/GenBank/DDBJ whole genome shotgun (WGS) entry which is preliminary data.</text>
</comment>
<dbReference type="GO" id="GO:0032934">
    <property type="term" value="F:sterol binding"/>
    <property type="evidence" value="ECO:0007669"/>
    <property type="project" value="InterPro"/>
</dbReference>
<keyword evidence="4" id="KW-0472">Membrane</keyword>
<dbReference type="GO" id="GO:0032933">
    <property type="term" value="P:SREBP signaling pathway"/>
    <property type="evidence" value="ECO:0007669"/>
    <property type="project" value="InterPro"/>
</dbReference>
<evidence type="ECO:0000313" key="6">
    <source>
        <dbReference type="Proteomes" id="UP001372834"/>
    </source>
</evidence>
<evidence type="ECO:0000313" key="5">
    <source>
        <dbReference type="EMBL" id="KAK6639924.1"/>
    </source>
</evidence>
<dbReference type="InterPro" id="IPR030225">
    <property type="entry name" value="SCAP"/>
</dbReference>
<reference evidence="5 6" key="1">
    <citation type="submission" date="2023-10" db="EMBL/GenBank/DDBJ databases">
        <title>Genomes of two closely related lineages of the louse Polyplax serrata with different host specificities.</title>
        <authorList>
            <person name="Martinu J."/>
            <person name="Tarabai H."/>
            <person name="Stefka J."/>
            <person name="Hypsa V."/>
        </authorList>
    </citation>
    <scope>NUCLEOTIDE SEQUENCE [LARGE SCALE GENOMIC DNA]</scope>
    <source>
        <strain evidence="5">HR10_N</strain>
    </source>
</reference>
<proteinExistence type="predicted"/>
<dbReference type="Proteomes" id="UP001372834">
    <property type="component" value="Unassembled WGS sequence"/>
</dbReference>
<protein>
    <submittedName>
        <fullName evidence="5">Uncharacterized protein</fullName>
    </submittedName>
</protein>